<dbReference type="RefSeq" id="WP_345220329.1">
    <property type="nucleotide sequence ID" value="NZ_BAABHA010000001.1"/>
</dbReference>
<reference evidence="4" key="1">
    <citation type="journal article" date="2019" name="Int. J. Syst. Evol. Microbiol.">
        <title>The Global Catalogue of Microorganisms (GCM) 10K type strain sequencing project: providing services to taxonomists for standard genome sequencing and annotation.</title>
        <authorList>
            <consortium name="The Broad Institute Genomics Platform"/>
            <consortium name="The Broad Institute Genome Sequencing Center for Infectious Disease"/>
            <person name="Wu L."/>
            <person name="Ma J."/>
        </authorList>
    </citation>
    <scope>NUCLEOTIDE SEQUENCE [LARGE SCALE GENOMIC DNA]</scope>
    <source>
        <strain evidence="4">JCM 17924</strain>
    </source>
</reference>
<evidence type="ECO:0000313" key="4">
    <source>
        <dbReference type="Proteomes" id="UP001500454"/>
    </source>
</evidence>
<feature type="chain" id="PRO_5046456092" description="Tail specific protease domain-containing protein" evidence="1">
    <location>
        <begin position="22"/>
        <end position="474"/>
    </location>
</feature>
<comment type="caution">
    <text evidence="3">The sequence shown here is derived from an EMBL/GenBank/DDBJ whole genome shotgun (WGS) entry which is preliminary data.</text>
</comment>
<dbReference type="InterPro" id="IPR029045">
    <property type="entry name" value="ClpP/crotonase-like_dom_sf"/>
</dbReference>
<dbReference type="Proteomes" id="UP001500454">
    <property type="component" value="Unassembled WGS sequence"/>
</dbReference>
<feature type="domain" description="Tail specific protease" evidence="2">
    <location>
        <begin position="192"/>
        <end position="448"/>
    </location>
</feature>
<evidence type="ECO:0000256" key="1">
    <source>
        <dbReference type="SAM" id="SignalP"/>
    </source>
</evidence>
<dbReference type="SMART" id="SM00245">
    <property type="entry name" value="TSPc"/>
    <property type="match status" value="1"/>
</dbReference>
<dbReference type="SUPFAM" id="SSF52096">
    <property type="entry name" value="ClpP/crotonase"/>
    <property type="match status" value="1"/>
</dbReference>
<organism evidence="3 4">
    <name type="scientific">Hymenobacter koreensis</name>
    <dbReference type="NCBI Taxonomy" id="1084523"/>
    <lineage>
        <taxon>Bacteria</taxon>
        <taxon>Pseudomonadati</taxon>
        <taxon>Bacteroidota</taxon>
        <taxon>Cytophagia</taxon>
        <taxon>Cytophagales</taxon>
        <taxon>Hymenobacteraceae</taxon>
        <taxon>Hymenobacter</taxon>
    </lineage>
</organism>
<name>A0ABP8IT88_9BACT</name>
<accession>A0ABP8IT88</accession>
<evidence type="ECO:0000259" key="2">
    <source>
        <dbReference type="SMART" id="SM00245"/>
    </source>
</evidence>
<protein>
    <recommendedName>
        <fullName evidence="2">Tail specific protease domain-containing protein</fullName>
    </recommendedName>
</protein>
<sequence length="474" mass="52716">MSRRILLLILACITSPFLCLAQEKPAFSAADIKSDLAYCYETIAKAHYNLYAYTSKRKFDKTYAALKQSITQDSVGLLETTRIFQKLTAIANTGHCEVDFPAGSYIAYAQQGGTVFPLELALEDGVAYVRKNFSSNAALKPGTQIISIDQIPVGKILARIHPYLSAERVYFKNTKLELYSFPRLYWSLLGAKPSFTVQLKDARGEMISHEITAIPVMEYETRRGGEILSSERAFKYLNDVGYLNPGPFGSALPDGEARFKRFIDSVFTDLQAQKTSTLLIDLRNNPGGHNAYSDYLIAYFADKPFRWHSAFQLKSSAVLKEQSRPQNTAEVTDDYTKAILSHADGEVYAYSFPLQQPAPAPKRFTGKVLVLINRQSYSMAAVSAALIQDYGFGKIVGEETGDVPTMYGSQFSFVLPRTKLVVKVPKGYFVRPNGSTKLAGVQPDYPVRDHLLDEEDEVLTYVLDKLLVPASAGK</sequence>
<feature type="signal peptide" evidence="1">
    <location>
        <begin position="1"/>
        <end position="21"/>
    </location>
</feature>
<proteinExistence type="predicted"/>
<keyword evidence="1" id="KW-0732">Signal</keyword>
<dbReference type="EMBL" id="BAABHA010000001">
    <property type="protein sequence ID" value="GAA4371813.1"/>
    <property type="molecule type" value="Genomic_DNA"/>
</dbReference>
<keyword evidence="4" id="KW-1185">Reference proteome</keyword>
<dbReference type="PANTHER" id="PTHR32060">
    <property type="entry name" value="TAIL-SPECIFIC PROTEASE"/>
    <property type="match status" value="1"/>
</dbReference>
<dbReference type="Pfam" id="PF03572">
    <property type="entry name" value="Peptidase_S41"/>
    <property type="match status" value="1"/>
</dbReference>
<evidence type="ECO:0000313" key="3">
    <source>
        <dbReference type="EMBL" id="GAA4371813.1"/>
    </source>
</evidence>
<dbReference type="InterPro" id="IPR005151">
    <property type="entry name" value="Tail-specific_protease"/>
</dbReference>
<dbReference type="Gene3D" id="3.90.226.10">
    <property type="entry name" value="2-enoyl-CoA Hydratase, Chain A, domain 1"/>
    <property type="match status" value="1"/>
</dbReference>
<dbReference type="PANTHER" id="PTHR32060:SF22">
    <property type="entry name" value="CARBOXYL-TERMINAL-PROCESSING PEPTIDASE 3, CHLOROPLASTIC"/>
    <property type="match status" value="1"/>
</dbReference>
<gene>
    <name evidence="3" type="ORF">GCM10023186_00700</name>
</gene>